<gene>
    <name evidence="9" type="ORF">FRY98_25775</name>
</gene>
<evidence type="ECO:0000256" key="4">
    <source>
        <dbReference type="ARBA" id="ARBA00022692"/>
    </source>
</evidence>
<feature type="transmembrane region" description="Helical" evidence="7">
    <location>
        <begin position="273"/>
        <end position="290"/>
    </location>
</feature>
<dbReference type="InterPro" id="IPR050189">
    <property type="entry name" value="MFS_Efflux_Transporters"/>
</dbReference>
<proteinExistence type="predicted"/>
<evidence type="ECO:0000256" key="2">
    <source>
        <dbReference type="ARBA" id="ARBA00022448"/>
    </source>
</evidence>
<feature type="transmembrane region" description="Helical" evidence="7">
    <location>
        <begin position="128"/>
        <end position="151"/>
    </location>
</feature>
<reference evidence="9 10" key="1">
    <citation type="submission" date="2019-08" db="EMBL/GenBank/DDBJ databases">
        <title>Genome sequencing of Paenibacillus faecis DSM 23593(T).</title>
        <authorList>
            <person name="Kook J.-K."/>
            <person name="Park S.-N."/>
            <person name="Lim Y.K."/>
        </authorList>
    </citation>
    <scope>NUCLEOTIDE SEQUENCE [LARGE SCALE GENOMIC DNA]</scope>
    <source>
        <strain evidence="9 10">DSM 23593</strain>
    </source>
</reference>
<feature type="transmembrane region" description="Helical" evidence="7">
    <location>
        <begin position="70"/>
        <end position="89"/>
    </location>
</feature>
<keyword evidence="3" id="KW-1003">Cell membrane</keyword>
<evidence type="ECO:0000256" key="7">
    <source>
        <dbReference type="SAM" id="Phobius"/>
    </source>
</evidence>
<evidence type="ECO:0000259" key="8">
    <source>
        <dbReference type="PROSITE" id="PS50850"/>
    </source>
</evidence>
<dbReference type="GO" id="GO:0005886">
    <property type="term" value="C:plasma membrane"/>
    <property type="evidence" value="ECO:0007669"/>
    <property type="project" value="UniProtKB-SubCell"/>
</dbReference>
<evidence type="ECO:0000256" key="5">
    <source>
        <dbReference type="ARBA" id="ARBA00022989"/>
    </source>
</evidence>
<feature type="transmembrane region" description="Helical" evidence="7">
    <location>
        <begin position="7"/>
        <end position="29"/>
    </location>
</feature>
<dbReference type="Gene3D" id="1.20.1250.20">
    <property type="entry name" value="MFS general substrate transporter like domains"/>
    <property type="match status" value="1"/>
</dbReference>
<keyword evidence="10" id="KW-1185">Reference proteome</keyword>
<name>A0A5D0CJD4_9BACL</name>
<evidence type="ECO:0000256" key="6">
    <source>
        <dbReference type="ARBA" id="ARBA00023136"/>
    </source>
</evidence>
<feature type="transmembrane region" description="Helical" evidence="7">
    <location>
        <begin position="359"/>
        <end position="378"/>
    </location>
</feature>
<dbReference type="InterPro" id="IPR036259">
    <property type="entry name" value="MFS_trans_sf"/>
</dbReference>
<dbReference type="RefSeq" id="WP_148457589.1">
    <property type="nucleotide sequence ID" value="NZ_VSDO01000006.1"/>
</dbReference>
<dbReference type="Pfam" id="PF07690">
    <property type="entry name" value="MFS_1"/>
    <property type="match status" value="1"/>
</dbReference>
<feature type="transmembrane region" description="Helical" evidence="7">
    <location>
        <begin position="328"/>
        <end position="353"/>
    </location>
</feature>
<protein>
    <submittedName>
        <fullName evidence="9">MFS transporter</fullName>
    </submittedName>
</protein>
<evidence type="ECO:0000313" key="9">
    <source>
        <dbReference type="EMBL" id="TYA10018.1"/>
    </source>
</evidence>
<feature type="transmembrane region" description="Helical" evidence="7">
    <location>
        <begin position="41"/>
        <end position="58"/>
    </location>
</feature>
<keyword evidence="4 7" id="KW-0812">Transmembrane</keyword>
<dbReference type="SUPFAM" id="SSF103473">
    <property type="entry name" value="MFS general substrate transporter"/>
    <property type="match status" value="1"/>
</dbReference>
<comment type="caution">
    <text evidence="9">The sequence shown here is derived from an EMBL/GenBank/DDBJ whole genome shotgun (WGS) entry which is preliminary data.</text>
</comment>
<dbReference type="AlphaFoldDB" id="A0A5D0CJD4"/>
<dbReference type="EMBL" id="VSDO01000006">
    <property type="protein sequence ID" value="TYA10018.1"/>
    <property type="molecule type" value="Genomic_DNA"/>
</dbReference>
<dbReference type="InterPro" id="IPR011701">
    <property type="entry name" value="MFS"/>
</dbReference>
<sequence>MNPIIVLYFLLMFLIGTDTFLISPLLPVLRETYGVSVASSGWMVGAYALGYALFALVIGPLSDGWNRKKVMLYGMIGFGISTFLCGIAPSFAVMLLFRALSGISAAIVTPQIWASIPSLVRPNQILRAMGIVTGGLAVSQTLGVPLGTFMADRTWSLPFFLLGVFALLLAIPIRFVVPDLPPEQTPRRSPGLSILQNYRSVFTARNGKISFIAYFAFQLGNFAAFSFLGSWLADAYSLGVAGTGQVMMFLGLGNLIGSFLGSRTVNRFGKNKVLVVALGAAGLLYLGISNTSSPSFVKAGLFAIFLLMGTLFPVMITELQSLAHQARGTIAALSNAAMYGATTAGAYIAGLLYGRTRQFMAVAAFTMACFILSLGLWLKAGKRDVSVQHHATQGHSS</sequence>
<evidence type="ECO:0000256" key="1">
    <source>
        <dbReference type="ARBA" id="ARBA00004651"/>
    </source>
</evidence>
<feature type="domain" description="Major facilitator superfamily (MFS) profile" evidence="8">
    <location>
        <begin position="4"/>
        <end position="381"/>
    </location>
</feature>
<dbReference type="InterPro" id="IPR020846">
    <property type="entry name" value="MFS_dom"/>
</dbReference>
<evidence type="ECO:0000256" key="3">
    <source>
        <dbReference type="ARBA" id="ARBA00022475"/>
    </source>
</evidence>
<evidence type="ECO:0000313" key="10">
    <source>
        <dbReference type="Proteomes" id="UP000325218"/>
    </source>
</evidence>
<dbReference type="GO" id="GO:0022857">
    <property type="term" value="F:transmembrane transporter activity"/>
    <property type="evidence" value="ECO:0007669"/>
    <property type="project" value="InterPro"/>
</dbReference>
<feature type="transmembrane region" description="Helical" evidence="7">
    <location>
        <begin position="211"/>
        <end position="232"/>
    </location>
</feature>
<dbReference type="Proteomes" id="UP000325218">
    <property type="component" value="Unassembled WGS sequence"/>
</dbReference>
<dbReference type="PANTHER" id="PTHR43124:SF3">
    <property type="entry name" value="CHLORAMPHENICOL EFFLUX PUMP RV0191"/>
    <property type="match status" value="1"/>
</dbReference>
<keyword evidence="6 7" id="KW-0472">Membrane</keyword>
<keyword evidence="2" id="KW-0813">Transport</keyword>
<feature type="transmembrane region" description="Helical" evidence="7">
    <location>
        <begin position="296"/>
        <end position="316"/>
    </location>
</feature>
<feature type="transmembrane region" description="Helical" evidence="7">
    <location>
        <begin position="238"/>
        <end position="261"/>
    </location>
</feature>
<organism evidence="9 10">
    <name type="scientific">Paenibacillus faecis</name>
    <dbReference type="NCBI Taxonomy" id="862114"/>
    <lineage>
        <taxon>Bacteria</taxon>
        <taxon>Bacillati</taxon>
        <taxon>Bacillota</taxon>
        <taxon>Bacilli</taxon>
        <taxon>Bacillales</taxon>
        <taxon>Paenibacillaceae</taxon>
        <taxon>Paenibacillus</taxon>
    </lineage>
</organism>
<keyword evidence="5 7" id="KW-1133">Transmembrane helix</keyword>
<feature type="transmembrane region" description="Helical" evidence="7">
    <location>
        <begin position="157"/>
        <end position="177"/>
    </location>
</feature>
<dbReference type="PANTHER" id="PTHR43124">
    <property type="entry name" value="PURINE EFFLUX PUMP PBUE"/>
    <property type="match status" value="1"/>
</dbReference>
<dbReference type="OrthoDB" id="212436at2"/>
<comment type="subcellular location">
    <subcellularLocation>
        <location evidence="1">Cell membrane</location>
        <topology evidence="1">Multi-pass membrane protein</topology>
    </subcellularLocation>
</comment>
<accession>A0A5D0CJD4</accession>
<dbReference type="PROSITE" id="PS50850">
    <property type="entry name" value="MFS"/>
    <property type="match status" value="1"/>
</dbReference>
<dbReference type="CDD" id="cd17324">
    <property type="entry name" value="MFS_NepI_like"/>
    <property type="match status" value="1"/>
</dbReference>